<feature type="transmembrane region" description="Helical" evidence="1">
    <location>
        <begin position="444"/>
        <end position="474"/>
    </location>
</feature>
<dbReference type="Pfam" id="PF06812">
    <property type="entry name" value="ImpA_N"/>
    <property type="match status" value="1"/>
</dbReference>
<sequence length="525" mass="58908">MSQDALTHIIVTGQDPRGLPEFSALREEINKSSHPSQPELNWKLVESLALAIFKAHGVDLHTATYYTLARTRTHGLAGFCEGVELLAAMISHDWDKFWPQDESARTGMLDWLNSRTGNILRQQLSFSGADLPLLYRTERALQLICDKLQQVELKRQPHVENLLYFVQNTRKRLEPPPKSSVDTPPQTTVRTLIYAPENTQPVTAENLPPLPELPEMKVEVHHGAVEDTAPVARATSGRNSKGFMAGVVCAAAVAAVLWWWQVYPMQQQLAQVRDTAQGAATLWLASPDLDSYGQRLQQLPDASPLQLLEAGMQMMHTADSRWPESLQQQQATAQWNDILKTRAQSSPQITQWEYIYKNNWIRWITPNIKWTRYLFNNPQIMKFGVGAAAMTEGIVKGTRYSVLFSGAFHALEFIFKSEYDFADFFVDVSMDVAKLMVAQIVLKAVAGILALSGAPIIIATAAIIVIGLFIAWGLNKLDSEKYLNLSNILKTAIRSGNVMYAERIMHDAKTMPAKQFILLRTMSHP</sequence>
<gene>
    <name evidence="4" type="ORF">SEENIN0B_01094</name>
</gene>
<dbReference type="Pfam" id="PF12486">
    <property type="entry name" value="VasL"/>
    <property type="match status" value="1"/>
</dbReference>
<feature type="domain" description="ImpA N-terminal" evidence="2">
    <location>
        <begin position="12"/>
        <end position="113"/>
    </location>
</feature>
<proteinExistence type="predicted"/>
<dbReference type="AlphaFoldDB" id="A0A6C8G5R7"/>
<dbReference type="Proteomes" id="UP000004564">
    <property type="component" value="Chromosome"/>
</dbReference>
<dbReference type="InterPro" id="IPR010657">
    <property type="entry name" value="ImpA_N"/>
</dbReference>
<evidence type="ECO:0000313" key="5">
    <source>
        <dbReference type="Proteomes" id="UP000004564"/>
    </source>
</evidence>
<keyword evidence="1" id="KW-1133">Transmembrane helix</keyword>
<evidence type="ECO:0000313" key="4">
    <source>
        <dbReference type="EMBL" id="EHB41243.1"/>
    </source>
</evidence>
<organism evidence="4 5">
    <name type="scientific">Salmonella enterica subsp. enterica serovar Infantis str. SARB27</name>
    <dbReference type="NCBI Taxonomy" id="596155"/>
    <lineage>
        <taxon>Bacteria</taxon>
        <taxon>Pseudomonadati</taxon>
        <taxon>Pseudomonadota</taxon>
        <taxon>Gammaproteobacteria</taxon>
        <taxon>Enterobacterales</taxon>
        <taxon>Enterobacteriaceae</taxon>
        <taxon>Salmonella</taxon>
    </lineage>
</organism>
<evidence type="ECO:0000256" key="1">
    <source>
        <dbReference type="SAM" id="Phobius"/>
    </source>
</evidence>
<dbReference type="InterPro" id="IPR021069">
    <property type="entry name" value="ImpA_C"/>
</dbReference>
<name>A0A6C8G5R7_SALIN</name>
<comment type="caution">
    <text evidence="4">The sequence shown here is derived from an EMBL/GenBank/DDBJ whole genome shotgun (WGS) entry which is preliminary data.</text>
</comment>
<dbReference type="PANTHER" id="PTHR37024">
    <property type="entry name" value="TYPE VI SECRETION SYSTEM DUF2094 AND IMPA-RELATED DOMAIN PROTEIN"/>
    <property type="match status" value="1"/>
</dbReference>
<dbReference type="EMBL" id="AFYI01000002">
    <property type="protein sequence ID" value="EHB41243.1"/>
    <property type="molecule type" value="Genomic_DNA"/>
</dbReference>
<feature type="domain" description="ImpA C-terminal" evidence="3">
    <location>
        <begin position="292"/>
        <end position="353"/>
    </location>
</feature>
<evidence type="ECO:0008006" key="6">
    <source>
        <dbReference type="Google" id="ProtNLM"/>
    </source>
</evidence>
<evidence type="ECO:0000259" key="3">
    <source>
        <dbReference type="Pfam" id="PF12486"/>
    </source>
</evidence>
<dbReference type="PANTHER" id="PTHR37024:SF5">
    <property type="entry name" value="IMPA N-TERMINAL DOMAIN-CONTAINING PROTEIN"/>
    <property type="match status" value="1"/>
</dbReference>
<keyword evidence="1" id="KW-0812">Transmembrane</keyword>
<accession>A0A6C8G5R7</accession>
<feature type="transmembrane region" description="Helical" evidence="1">
    <location>
        <begin position="242"/>
        <end position="260"/>
    </location>
</feature>
<reference evidence="4 5" key="1">
    <citation type="submission" date="2011-09" db="EMBL/GenBank/DDBJ databases">
        <authorList>
            <person name="McClelland M."/>
            <person name="Clifton S."/>
            <person name="Porwollik S."/>
            <person name="Cheng P."/>
            <person name="Wollam A."/>
            <person name="Wang C."/>
            <person name="Pepin K."/>
            <person name="Bhonagiri V."/>
            <person name="Fulton R."/>
            <person name="Fulton L.F."/>
            <person name="Delehaunty K."/>
            <person name="Fronick C."/>
            <person name="O'Laughlin M."/>
            <person name="Godfrey J."/>
            <person name="Waligorski J."/>
            <person name="Appelbaum E."/>
            <person name="Farmer C."/>
            <person name="Strong C."/>
            <person name="Tomlinson C."/>
            <person name="Hou S."/>
            <person name="Minx P."/>
            <person name="Warren W."/>
            <person name="Wilson R.K."/>
        </authorList>
    </citation>
    <scope>NUCLEOTIDE SEQUENCE [LARGE SCALE GENOMIC DNA]</scope>
    <source>
        <strain evidence="5">SARB 27</strain>
    </source>
</reference>
<keyword evidence="1" id="KW-0472">Membrane</keyword>
<protein>
    <recommendedName>
        <fullName evidence="6">ImpA domain-containing protein</fullName>
    </recommendedName>
</protein>
<dbReference type="RefSeq" id="WP_000076072.1">
    <property type="nucleotide sequence ID" value="NZ_CM001274.1"/>
</dbReference>
<evidence type="ECO:0000259" key="2">
    <source>
        <dbReference type="Pfam" id="PF06812"/>
    </source>
</evidence>